<keyword evidence="3" id="KW-0378">Hydrolase</keyword>
<dbReference type="GO" id="GO:0006465">
    <property type="term" value="P:signal peptide processing"/>
    <property type="evidence" value="ECO:0007669"/>
    <property type="project" value="TreeGrafter"/>
</dbReference>
<dbReference type="InterPro" id="IPR010627">
    <property type="entry name" value="Prepilin_pept_A24_N"/>
</dbReference>
<sequence>MIYIFFLLFILGTYLGSFISCIAYRYKLGISIIYPRSFCENCSQNLQYWQLIPVIGFILQKGKCHFCKQKIPLSSTVIELAIGVIFIFNTIIIANTNLIFTSLLVVWLTLISLEDYYTLSVDSITLEYGGLILLIFRFHTVITNLKANFLIIILFTIILISCNLLNKFGTADTILIVFSFLLLGFYNTLVVILLSCILGIISYLIKRDFSASHPFIPYLSLSILIIFYAINIFKIPII</sequence>
<gene>
    <name evidence="3" type="primary">pilD</name>
    <name evidence="3" type="ORF">LSJ_0243c</name>
</gene>
<feature type="transmembrane region" description="Helical" evidence="1">
    <location>
        <begin position="148"/>
        <end position="168"/>
    </location>
</feature>
<proteinExistence type="predicted"/>
<accession>A0A089QGA6</accession>
<dbReference type="KEGG" id="lsj:LSJ_0243c"/>
<feature type="transmembrane region" description="Helical" evidence="1">
    <location>
        <begin position="77"/>
        <end position="110"/>
    </location>
</feature>
<dbReference type="EC" id="3.4.-.-" evidence="3"/>
<dbReference type="GO" id="GO:0005886">
    <property type="term" value="C:plasma membrane"/>
    <property type="evidence" value="ECO:0007669"/>
    <property type="project" value="TreeGrafter"/>
</dbReference>
<evidence type="ECO:0000313" key="4">
    <source>
        <dbReference type="Proteomes" id="UP000029488"/>
    </source>
</evidence>
<keyword evidence="1" id="KW-0472">Membrane</keyword>
<keyword evidence="1" id="KW-0812">Transmembrane</keyword>
<evidence type="ECO:0000313" key="3">
    <source>
        <dbReference type="EMBL" id="AIR09991.1"/>
    </source>
</evidence>
<feature type="transmembrane region" description="Helical" evidence="1">
    <location>
        <begin position="215"/>
        <end position="233"/>
    </location>
</feature>
<dbReference type="PANTHER" id="PTHR30487:SF0">
    <property type="entry name" value="PREPILIN LEADER PEPTIDASE_N-METHYLTRANSFERASE-RELATED"/>
    <property type="match status" value="1"/>
</dbReference>
<dbReference type="RefSeq" id="WP_044004453.1">
    <property type="nucleotide sequence ID" value="NZ_CP007646.1"/>
</dbReference>
<keyword evidence="1" id="KW-1133">Transmembrane helix</keyword>
<feature type="transmembrane region" description="Helical" evidence="1">
    <location>
        <begin position="174"/>
        <end position="203"/>
    </location>
</feature>
<dbReference type="Pfam" id="PF06750">
    <property type="entry name" value="A24_N_bact"/>
    <property type="match status" value="1"/>
</dbReference>
<evidence type="ECO:0000259" key="2">
    <source>
        <dbReference type="Pfam" id="PF06750"/>
    </source>
</evidence>
<evidence type="ECO:0000256" key="1">
    <source>
        <dbReference type="SAM" id="Phobius"/>
    </source>
</evidence>
<name>A0A089QGA6_9LACO</name>
<dbReference type="InterPro" id="IPR050882">
    <property type="entry name" value="Prepilin_peptidase/N-MTase"/>
</dbReference>
<dbReference type="AlphaFoldDB" id="A0A089QGA6"/>
<feature type="transmembrane region" description="Helical" evidence="1">
    <location>
        <begin position="6"/>
        <end position="26"/>
    </location>
</feature>
<dbReference type="GO" id="GO:0004190">
    <property type="term" value="F:aspartic-type endopeptidase activity"/>
    <property type="evidence" value="ECO:0007669"/>
    <property type="project" value="TreeGrafter"/>
</dbReference>
<feature type="domain" description="Prepilin peptidase A24 N-terminal" evidence="2">
    <location>
        <begin position="10"/>
        <end position="90"/>
    </location>
</feature>
<dbReference type="Proteomes" id="UP000029488">
    <property type="component" value="Chromosome"/>
</dbReference>
<dbReference type="EMBL" id="CP007646">
    <property type="protein sequence ID" value="AIR09991.1"/>
    <property type="molecule type" value="Genomic_DNA"/>
</dbReference>
<dbReference type="PANTHER" id="PTHR30487">
    <property type="entry name" value="TYPE 4 PREPILIN-LIKE PROTEINS LEADER PEPTIDE-PROCESSING ENZYME"/>
    <property type="match status" value="1"/>
</dbReference>
<reference evidence="3 4" key="1">
    <citation type="journal article" date="2014" name="BMC Genomics">
        <title>Unusual genome complexity in Lactobacillus salivarius JCM1046.</title>
        <authorList>
            <person name="Raftis E.J."/>
            <person name="Forde B.M."/>
            <person name="Claesson M.J."/>
            <person name="O'Toole P.W."/>
        </authorList>
    </citation>
    <scope>NUCLEOTIDE SEQUENCE [LARGE SCALE GENOMIC DNA]</scope>
    <source>
        <strain evidence="3 4">JCM1046</strain>
    </source>
</reference>
<protein>
    <submittedName>
        <fullName evidence="3">Type IV prepilin leader peptidase</fullName>
        <ecNumber evidence="3">3.4.-.-</ecNumber>
    </submittedName>
</protein>
<organism evidence="3 4">
    <name type="scientific">Ligilactobacillus salivarius</name>
    <dbReference type="NCBI Taxonomy" id="1624"/>
    <lineage>
        <taxon>Bacteria</taxon>
        <taxon>Bacillati</taxon>
        <taxon>Bacillota</taxon>
        <taxon>Bacilli</taxon>
        <taxon>Lactobacillales</taxon>
        <taxon>Lactobacillaceae</taxon>
        <taxon>Ligilactobacillus</taxon>
    </lineage>
</organism>